<feature type="compositionally biased region" description="Low complexity" evidence="1">
    <location>
        <begin position="248"/>
        <end position="266"/>
    </location>
</feature>
<dbReference type="PANTHER" id="PTHR43784:SF2">
    <property type="entry name" value="GDSL-LIKE LIPASE_ACYLHYDROLASE, PUTATIVE (AFU_ORTHOLOGUE AFUA_2G00820)-RELATED"/>
    <property type="match status" value="1"/>
</dbReference>
<sequence>MTEGLWDPDPQDPERVRGWADQLAGSLSARRVDAGLTALEYANLAIRGRLLERIVDEQLPVALEAEPDLISLVGGGNDLLRPGSDPDRMAGVLEDAVHRVRRAGVDVLLATGTDTRQAGVLRAIRGRVAVYNAHIWSIARRHDAYVVDVWGLRAIQDWRMWAQDRIHLTTEGHQRVAQAALVALGLTPDDEAWADPLARLAPVPSGQRFRSDAEWFVRDVYPWATRRLWGRSSGDTRVPKRPQVEPLAPSATAATPSDATGPTAGAAGTGGPGSAERVTPQ</sequence>
<proteinExistence type="predicted"/>
<reference evidence="3 4" key="1">
    <citation type="submission" date="2019-03" db="EMBL/GenBank/DDBJ databases">
        <title>Genomic features of bacteria from cold environments.</title>
        <authorList>
            <person name="Shen L."/>
        </authorList>
    </citation>
    <scope>NUCLEOTIDE SEQUENCE [LARGE SCALE GENOMIC DNA]</scope>
    <source>
        <strain evidence="4">T3246-1</strain>
    </source>
</reference>
<protein>
    <submittedName>
        <fullName evidence="3">SGNH/GDSL hydrolase family protein</fullName>
    </submittedName>
</protein>
<evidence type="ECO:0000313" key="4">
    <source>
        <dbReference type="Proteomes" id="UP000504882"/>
    </source>
</evidence>
<keyword evidence="4" id="KW-1185">Reference proteome</keyword>
<dbReference type="GO" id="GO:0016787">
    <property type="term" value="F:hydrolase activity"/>
    <property type="evidence" value="ECO:0007669"/>
    <property type="project" value="UniProtKB-KW"/>
</dbReference>
<dbReference type="InterPro" id="IPR013830">
    <property type="entry name" value="SGNH_hydro"/>
</dbReference>
<keyword evidence="3" id="KW-0378">Hydrolase</keyword>
<dbReference type="PANTHER" id="PTHR43784">
    <property type="entry name" value="GDSL-LIKE LIPASE/ACYLHYDROLASE, PUTATIVE (AFU_ORTHOLOGUE AFUA_2G00820)-RELATED"/>
    <property type="match status" value="1"/>
</dbReference>
<dbReference type="Gene3D" id="3.40.50.1110">
    <property type="entry name" value="SGNH hydrolase"/>
    <property type="match status" value="1"/>
</dbReference>
<name>A0ABY2E3Z0_9MICO</name>
<dbReference type="Proteomes" id="UP000504882">
    <property type="component" value="Unassembled WGS sequence"/>
</dbReference>
<dbReference type="InterPro" id="IPR036514">
    <property type="entry name" value="SGNH_hydro_sf"/>
</dbReference>
<organism evidence="3 4">
    <name type="scientific">Occultella glacieicola</name>
    <dbReference type="NCBI Taxonomy" id="2518684"/>
    <lineage>
        <taxon>Bacteria</taxon>
        <taxon>Bacillati</taxon>
        <taxon>Actinomycetota</taxon>
        <taxon>Actinomycetes</taxon>
        <taxon>Micrococcales</taxon>
        <taxon>Ruaniaceae</taxon>
        <taxon>Occultella</taxon>
    </lineage>
</organism>
<feature type="region of interest" description="Disordered" evidence="1">
    <location>
        <begin position="232"/>
        <end position="281"/>
    </location>
</feature>
<comment type="caution">
    <text evidence="3">The sequence shown here is derived from an EMBL/GenBank/DDBJ whole genome shotgun (WGS) entry which is preliminary data.</text>
</comment>
<accession>A0ABY2E3Z0</accession>
<evidence type="ECO:0000259" key="2">
    <source>
        <dbReference type="Pfam" id="PF13472"/>
    </source>
</evidence>
<dbReference type="Pfam" id="PF13472">
    <property type="entry name" value="Lipase_GDSL_2"/>
    <property type="match status" value="1"/>
</dbReference>
<evidence type="ECO:0000313" key="3">
    <source>
        <dbReference type="EMBL" id="TDE94325.1"/>
    </source>
</evidence>
<dbReference type="InterPro" id="IPR053140">
    <property type="entry name" value="GDSL_Rv0518-like"/>
</dbReference>
<feature type="domain" description="SGNH hydrolase-type esterase" evidence="2">
    <location>
        <begin position="2"/>
        <end position="175"/>
    </location>
</feature>
<evidence type="ECO:0000256" key="1">
    <source>
        <dbReference type="SAM" id="MobiDB-lite"/>
    </source>
</evidence>
<dbReference type="EMBL" id="SMNA01000005">
    <property type="protein sequence ID" value="TDE94325.1"/>
    <property type="molecule type" value="Genomic_DNA"/>
</dbReference>
<dbReference type="CDD" id="cd01832">
    <property type="entry name" value="SGNH_hydrolase_like_1"/>
    <property type="match status" value="1"/>
</dbReference>
<dbReference type="SUPFAM" id="SSF52266">
    <property type="entry name" value="SGNH hydrolase"/>
    <property type="match status" value="1"/>
</dbReference>
<gene>
    <name evidence="3" type="ORF">EXU48_12255</name>
</gene>